<sequence length="226" mass="23489">MRAPLLAVLLLASAPACSEPSEPRGSSMFTPDELSLFAELRTNGGTAQVLVTLLGDGTSITLDNTDHLSLIEPGGPEQALVAGGFGYVAQLETSATEFDLVFLRGTELFVSKLVAPPPFSIVVPSAPASRASPIPINWDAADGAFETWVDVTAPCLSWPITRYFAEDPGVYAIQPADLAIEPGTAGCDFRVWITRSASSGTIAPGLGESPAPGGLQMRSVSISTSP</sequence>
<evidence type="ECO:0000313" key="3">
    <source>
        <dbReference type="EMBL" id="TKD08327.1"/>
    </source>
</evidence>
<dbReference type="OrthoDB" id="5517252at2"/>
<organism evidence="3 4">
    <name type="scientific">Polyangium fumosum</name>
    <dbReference type="NCBI Taxonomy" id="889272"/>
    <lineage>
        <taxon>Bacteria</taxon>
        <taxon>Pseudomonadati</taxon>
        <taxon>Myxococcota</taxon>
        <taxon>Polyangia</taxon>
        <taxon>Polyangiales</taxon>
        <taxon>Polyangiaceae</taxon>
        <taxon>Polyangium</taxon>
    </lineage>
</organism>
<feature type="signal peptide" evidence="2">
    <location>
        <begin position="1"/>
        <end position="18"/>
    </location>
</feature>
<comment type="caution">
    <text evidence="3">The sequence shown here is derived from an EMBL/GenBank/DDBJ whole genome shotgun (WGS) entry which is preliminary data.</text>
</comment>
<gene>
    <name evidence="3" type="ORF">E8A74_15485</name>
</gene>
<evidence type="ECO:0008006" key="5">
    <source>
        <dbReference type="Google" id="ProtNLM"/>
    </source>
</evidence>
<accession>A0A4U1JCH0</accession>
<keyword evidence="2" id="KW-0732">Signal</keyword>
<keyword evidence="4" id="KW-1185">Reference proteome</keyword>
<dbReference type="AlphaFoldDB" id="A0A4U1JCH0"/>
<reference evidence="3 4" key="1">
    <citation type="submission" date="2019-04" db="EMBL/GenBank/DDBJ databases">
        <authorList>
            <person name="Li Y."/>
            <person name="Wang J."/>
        </authorList>
    </citation>
    <scope>NUCLEOTIDE SEQUENCE [LARGE SCALE GENOMIC DNA]</scope>
    <source>
        <strain evidence="3 4">DSM 14668</strain>
    </source>
</reference>
<name>A0A4U1JCH0_9BACT</name>
<proteinExistence type="predicted"/>
<feature type="chain" id="PRO_5020878543" description="Lipoprotein" evidence="2">
    <location>
        <begin position="19"/>
        <end position="226"/>
    </location>
</feature>
<evidence type="ECO:0000313" key="4">
    <source>
        <dbReference type="Proteomes" id="UP000309215"/>
    </source>
</evidence>
<dbReference type="Proteomes" id="UP000309215">
    <property type="component" value="Unassembled WGS sequence"/>
</dbReference>
<evidence type="ECO:0000256" key="1">
    <source>
        <dbReference type="SAM" id="MobiDB-lite"/>
    </source>
</evidence>
<protein>
    <recommendedName>
        <fullName evidence="5">Lipoprotein</fullName>
    </recommendedName>
</protein>
<dbReference type="RefSeq" id="WP_136929787.1">
    <property type="nucleotide sequence ID" value="NZ_SSMQ01000014.1"/>
</dbReference>
<dbReference type="EMBL" id="SSMQ01000014">
    <property type="protein sequence ID" value="TKD08327.1"/>
    <property type="molecule type" value="Genomic_DNA"/>
</dbReference>
<evidence type="ECO:0000256" key="2">
    <source>
        <dbReference type="SAM" id="SignalP"/>
    </source>
</evidence>
<feature type="region of interest" description="Disordered" evidence="1">
    <location>
        <begin position="203"/>
        <end position="226"/>
    </location>
</feature>